<keyword evidence="2" id="KW-1185">Reference proteome</keyword>
<proteinExistence type="predicted"/>
<accession>A0ABQ4MXC5</accession>
<evidence type="ECO:0000313" key="2">
    <source>
        <dbReference type="Proteomes" id="UP000681290"/>
    </source>
</evidence>
<protein>
    <submittedName>
        <fullName evidence="1">Uncharacterized protein</fullName>
    </submittedName>
</protein>
<dbReference type="Proteomes" id="UP000681290">
    <property type="component" value="Unassembled WGS sequence"/>
</dbReference>
<comment type="caution">
    <text evidence="1">The sequence shown here is derived from an EMBL/GenBank/DDBJ whole genome shotgun (WGS) entry which is preliminary data.</text>
</comment>
<organism evidence="1 2">
    <name type="scientific">Paenibacillus woosongensis</name>
    <dbReference type="NCBI Taxonomy" id="307580"/>
    <lineage>
        <taxon>Bacteria</taxon>
        <taxon>Bacillati</taxon>
        <taxon>Bacillota</taxon>
        <taxon>Bacilli</taxon>
        <taxon>Bacillales</taxon>
        <taxon>Paenibacillaceae</taxon>
        <taxon>Paenibacillus</taxon>
    </lineage>
</organism>
<sequence length="63" mass="7111">MLEKKFLARRYIALQNKLNYHSPNLGFDAAKNFHGSILSSQPIPTNEARVSDPKVPLNLMTTL</sequence>
<name>A0ABQ4MXC5_9BACL</name>
<reference evidence="1 2" key="1">
    <citation type="submission" date="2021-03" db="EMBL/GenBank/DDBJ databases">
        <title>Antimicrobial resistance genes in bacteria isolated from Japanese honey, and their potential for conferring macrolide and lincosamide resistance in the American foulbrood pathogen Paenibacillus larvae.</title>
        <authorList>
            <person name="Okamoto M."/>
            <person name="Kumagai M."/>
            <person name="Kanamori H."/>
            <person name="Takamatsu D."/>
        </authorList>
    </citation>
    <scope>NUCLEOTIDE SEQUENCE [LARGE SCALE GENOMIC DNA]</scope>
    <source>
        <strain evidence="1 2">J15TS10</strain>
    </source>
</reference>
<evidence type="ECO:0000313" key="1">
    <source>
        <dbReference type="EMBL" id="GIP60594.1"/>
    </source>
</evidence>
<gene>
    <name evidence="1" type="ORF">J15TS10_44080</name>
</gene>
<dbReference type="EMBL" id="BOSM01000010">
    <property type="protein sequence ID" value="GIP60594.1"/>
    <property type="molecule type" value="Genomic_DNA"/>
</dbReference>